<name>A0AAV2QLR0_MEGNR</name>
<keyword evidence="2" id="KW-1185">Reference proteome</keyword>
<organism evidence="1 2">
    <name type="scientific">Meganyctiphanes norvegica</name>
    <name type="common">Northern krill</name>
    <name type="synonym">Thysanopoda norvegica</name>
    <dbReference type="NCBI Taxonomy" id="48144"/>
    <lineage>
        <taxon>Eukaryota</taxon>
        <taxon>Metazoa</taxon>
        <taxon>Ecdysozoa</taxon>
        <taxon>Arthropoda</taxon>
        <taxon>Crustacea</taxon>
        <taxon>Multicrustacea</taxon>
        <taxon>Malacostraca</taxon>
        <taxon>Eumalacostraca</taxon>
        <taxon>Eucarida</taxon>
        <taxon>Euphausiacea</taxon>
        <taxon>Euphausiidae</taxon>
        <taxon>Meganyctiphanes</taxon>
    </lineage>
</organism>
<reference evidence="1 2" key="1">
    <citation type="submission" date="2024-05" db="EMBL/GenBank/DDBJ databases">
        <authorList>
            <person name="Wallberg A."/>
        </authorList>
    </citation>
    <scope>NUCLEOTIDE SEQUENCE [LARGE SCALE GENOMIC DNA]</scope>
</reference>
<dbReference type="AlphaFoldDB" id="A0AAV2QLR0"/>
<gene>
    <name evidence="1" type="ORF">MNOR_LOCUS13155</name>
</gene>
<sequence length="244" mass="28544">DSEESKKFVQQLYIRGKEVREQYPGWLMRVYHNVTIEDNESIRRLCRVYCNLPHVDLCDVKDLPHIGNLLEAQPVGRMWRFAVMGDPTVEIFLSRDVDSVILDREVAAVKEWLASGSEFHVMRDHPNHMAVMLAGLWGGHNNRRPELAKVRDSMFAEPLNLTRKFDQFQLASKLWPIIKNVSLQHDSYTCLVPSHEGSIPFPVRRFDGLYTGWGPFKFRERQKVFKTLCPAECRPKEQPRWTYC</sequence>
<dbReference type="Proteomes" id="UP001497623">
    <property type="component" value="Unassembled WGS sequence"/>
</dbReference>
<feature type="non-terminal residue" evidence="1">
    <location>
        <position position="1"/>
    </location>
</feature>
<protein>
    <submittedName>
        <fullName evidence="1">Uncharacterized protein</fullName>
    </submittedName>
</protein>
<accession>A0AAV2QLR0</accession>
<dbReference type="EMBL" id="CAXKWB010007431">
    <property type="protein sequence ID" value="CAL4087115.1"/>
    <property type="molecule type" value="Genomic_DNA"/>
</dbReference>
<comment type="caution">
    <text evidence="1">The sequence shown here is derived from an EMBL/GenBank/DDBJ whole genome shotgun (WGS) entry which is preliminary data.</text>
</comment>
<evidence type="ECO:0000313" key="1">
    <source>
        <dbReference type="EMBL" id="CAL4087115.1"/>
    </source>
</evidence>
<proteinExistence type="predicted"/>
<evidence type="ECO:0000313" key="2">
    <source>
        <dbReference type="Proteomes" id="UP001497623"/>
    </source>
</evidence>